<proteinExistence type="predicted"/>
<evidence type="ECO:0000256" key="3">
    <source>
        <dbReference type="SAM" id="Phobius"/>
    </source>
</evidence>
<protein>
    <recommendedName>
        <fullName evidence="4">C-type lectin domain-containing protein</fullName>
    </recommendedName>
</protein>
<dbReference type="Pfam" id="PF00059">
    <property type="entry name" value="Lectin_C"/>
    <property type="match status" value="1"/>
</dbReference>
<dbReference type="Gene3D" id="3.10.100.10">
    <property type="entry name" value="Mannose-Binding Protein A, subunit A"/>
    <property type="match status" value="1"/>
</dbReference>
<dbReference type="InterPro" id="IPR001304">
    <property type="entry name" value="C-type_lectin-like"/>
</dbReference>
<dbReference type="PANTHER" id="PTHR46746:SF9">
    <property type="entry name" value="CD209 ANTIGEN-LIKE PROTEIN C-LIKE"/>
    <property type="match status" value="1"/>
</dbReference>
<dbReference type="SUPFAM" id="SSF56436">
    <property type="entry name" value="C-type lectin-like"/>
    <property type="match status" value="1"/>
</dbReference>
<evidence type="ECO:0000313" key="6">
    <source>
        <dbReference type="Proteomes" id="UP001476798"/>
    </source>
</evidence>
<dbReference type="SMART" id="SM00034">
    <property type="entry name" value="CLECT"/>
    <property type="match status" value="1"/>
</dbReference>
<name>A0ABV0NNZ9_9TELE</name>
<comment type="caution">
    <text evidence="5">The sequence shown here is derived from an EMBL/GenBank/DDBJ whole genome shotgun (WGS) entry which is preliminary data.</text>
</comment>
<dbReference type="Proteomes" id="UP001476798">
    <property type="component" value="Unassembled WGS sequence"/>
</dbReference>
<dbReference type="InterPro" id="IPR016187">
    <property type="entry name" value="CTDL_fold"/>
</dbReference>
<keyword evidence="1" id="KW-0430">Lectin</keyword>
<evidence type="ECO:0000256" key="1">
    <source>
        <dbReference type="ARBA" id="ARBA00022734"/>
    </source>
</evidence>
<feature type="transmembrane region" description="Helical" evidence="3">
    <location>
        <begin position="59"/>
        <end position="83"/>
    </location>
</feature>
<reference evidence="5 6" key="1">
    <citation type="submission" date="2021-06" db="EMBL/GenBank/DDBJ databases">
        <authorList>
            <person name="Palmer J.M."/>
        </authorList>
    </citation>
    <scope>NUCLEOTIDE SEQUENCE [LARGE SCALE GENOMIC DNA]</scope>
    <source>
        <strain evidence="5 6">GA_2019</strain>
        <tissue evidence="5">Muscle</tissue>
    </source>
</reference>
<dbReference type="InterPro" id="IPR016186">
    <property type="entry name" value="C-type_lectin-like/link_sf"/>
</dbReference>
<keyword evidence="6" id="KW-1185">Reference proteome</keyword>
<feature type="domain" description="C-type lectin" evidence="4">
    <location>
        <begin position="136"/>
        <end position="249"/>
    </location>
</feature>
<dbReference type="PANTHER" id="PTHR46746">
    <property type="entry name" value="KILLER CELL LECTIN-LIKE RECEPTOR SUBFAMILY F MEMBER 2"/>
    <property type="match status" value="1"/>
</dbReference>
<keyword evidence="2" id="KW-1015">Disulfide bond</keyword>
<organism evidence="5 6">
    <name type="scientific">Goodea atripinnis</name>
    <dbReference type="NCBI Taxonomy" id="208336"/>
    <lineage>
        <taxon>Eukaryota</taxon>
        <taxon>Metazoa</taxon>
        <taxon>Chordata</taxon>
        <taxon>Craniata</taxon>
        <taxon>Vertebrata</taxon>
        <taxon>Euteleostomi</taxon>
        <taxon>Actinopterygii</taxon>
        <taxon>Neopterygii</taxon>
        <taxon>Teleostei</taxon>
        <taxon>Neoteleostei</taxon>
        <taxon>Acanthomorphata</taxon>
        <taxon>Ovalentaria</taxon>
        <taxon>Atherinomorphae</taxon>
        <taxon>Cyprinodontiformes</taxon>
        <taxon>Goodeidae</taxon>
        <taxon>Goodea</taxon>
    </lineage>
</organism>
<evidence type="ECO:0000313" key="5">
    <source>
        <dbReference type="EMBL" id="MEQ2173138.1"/>
    </source>
</evidence>
<keyword evidence="3" id="KW-1133">Transmembrane helix</keyword>
<dbReference type="EMBL" id="JAHRIO010044068">
    <property type="protein sequence ID" value="MEQ2173138.1"/>
    <property type="molecule type" value="Genomic_DNA"/>
</dbReference>
<evidence type="ECO:0000259" key="4">
    <source>
        <dbReference type="PROSITE" id="PS50041"/>
    </source>
</evidence>
<dbReference type="InterPro" id="IPR051379">
    <property type="entry name" value="C-type_Lectin_Receptor_IMM"/>
</dbReference>
<dbReference type="PROSITE" id="PS50041">
    <property type="entry name" value="C_TYPE_LECTIN_2"/>
    <property type="match status" value="1"/>
</dbReference>
<gene>
    <name evidence="5" type="ORF">GOODEAATRI_028823</name>
</gene>
<accession>A0ABV0NNZ9</accession>
<keyword evidence="3" id="KW-0812">Transmembrane</keyword>
<sequence length="257" mass="30179">MASRTKFYNEDLELSTMDCGTEVSAENSSSEDKDVMVSWIMQFCCLKDNNRPVCSSSRLLPVSVGILCVLLLVSFGLISWGSWEMKQQEKDIRKHTELLDIHSRTLKYMLSFDTFPVNEYCPDQKCQLCPKGWMSFNKSCYLFSDDSDPKISWEQSQRYCQNRFIKLFGIMNLQEQVFLINQKTTDYYWLRQQNTDNMILGDGHNYTLGFWIDELDSTGSYTVIMYVWLYHTKSWNQATPANWTKVICEQEAFEVHF</sequence>
<keyword evidence="3" id="KW-0472">Membrane</keyword>
<evidence type="ECO:0000256" key="2">
    <source>
        <dbReference type="ARBA" id="ARBA00023157"/>
    </source>
</evidence>